<sequence length="167" mass="18387">MSEVVKRSDKVAFYGVTNGETVVYHRMKGFTDISISRNPKEYSRQYVDEEFERTDVVGYATSMSYGFDQHIGDAVHEDIAAVHDSELLGTDAVRSIIIVDFTKKGSTDKTFVARKRDFAVIPDGEGDSMDAYTYSGTLKTAGDTVVGTAATEDDWETCTFTEDSASA</sequence>
<evidence type="ECO:0000313" key="1">
    <source>
        <dbReference type="EMBL" id="MBC8540189.1"/>
    </source>
</evidence>
<organism evidence="1 2">
    <name type="scientific">Congzhengia minquanensis</name>
    <dbReference type="NCBI Taxonomy" id="2763657"/>
    <lineage>
        <taxon>Bacteria</taxon>
        <taxon>Bacillati</taxon>
        <taxon>Bacillota</taxon>
        <taxon>Clostridia</taxon>
        <taxon>Eubacteriales</taxon>
        <taxon>Oscillospiraceae</taxon>
        <taxon>Congzhengia</taxon>
    </lineage>
</organism>
<evidence type="ECO:0000313" key="2">
    <source>
        <dbReference type="Proteomes" id="UP000611762"/>
    </source>
</evidence>
<reference evidence="1" key="1">
    <citation type="submission" date="2020-08" db="EMBL/GenBank/DDBJ databases">
        <title>Genome public.</title>
        <authorList>
            <person name="Liu C."/>
            <person name="Sun Q."/>
        </authorList>
    </citation>
    <scope>NUCLEOTIDE SEQUENCE</scope>
    <source>
        <strain evidence="1">H8</strain>
    </source>
</reference>
<dbReference type="AlphaFoldDB" id="A0A926DM10"/>
<accession>A0A926DM10</accession>
<proteinExistence type="predicted"/>
<name>A0A926DM10_9FIRM</name>
<protein>
    <submittedName>
        <fullName evidence="1">Uncharacterized protein</fullName>
    </submittedName>
</protein>
<gene>
    <name evidence="1" type="ORF">H8698_04275</name>
</gene>
<dbReference type="RefSeq" id="WP_177677637.1">
    <property type="nucleotide sequence ID" value="NZ_JACRSU010000001.1"/>
</dbReference>
<dbReference type="Proteomes" id="UP000611762">
    <property type="component" value="Unassembled WGS sequence"/>
</dbReference>
<dbReference type="EMBL" id="JACRSU010000001">
    <property type="protein sequence ID" value="MBC8540189.1"/>
    <property type="molecule type" value="Genomic_DNA"/>
</dbReference>
<keyword evidence="2" id="KW-1185">Reference proteome</keyword>
<comment type="caution">
    <text evidence="1">The sequence shown here is derived from an EMBL/GenBank/DDBJ whole genome shotgun (WGS) entry which is preliminary data.</text>
</comment>